<dbReference type="GO" id="GO:0005975">
    <property type="term" value="P:carbohydrate metabolic process"/>
    <property type="evidence" value="ECO:0007669"/>
    <property type="project" value="InterPro"/>
</dbReference>
<dbReference type="OrthoDB" id="10257263at2759"/>
<sequence>MHPTRYISHPNQPPTDLSSAADTIHDALISNLQRLRRHPSSRPGVYLGSAGALLTDWHVAFVLPSLVLPKAYSPQTFTPGPFSPPRTGAQASFLETSVGPATLLLIQQLHEPRDTGAWKDCIRLLDGALRVALREEVDDDGCEVLYGRAGLLYALLLLRSELTGSEESSTVRDIVAQLTSDTHIRTLVDDIVQRGRFGAQEFQKELEKDERAHAPPLMWSWHGKRYLGGAHGVSGILQMLVSSPTVALAPHWVAVLGTVEWLLAIQEPLGNWPSKAGRHMARTAGGSATSRAAKRVSVEDDACDSLVQWCHGAPGVLILLASLLRRGGPVLPVSAKLREAAIAALKRGGELVYTRGLLRKGVGLCHGVAGSVYALLAVADVLDPDNDRDQAQHDAYWLERAADLALRATAYRGYEQKGEMLIPDRPYSLYEGVGGMCCAWAEVLARLRVREEGRAGGWRRGMPGYDDLRFEC</sequence>
<reference evidence="2 3" key="1">
    <citation type="journal article" date="2018" name="Sci. Rep.">
        <title>Genome sequence of the cauliflower mushroom Sparassis crispa (Hanabiratake) and its association with beneficial usage.</title>
        <authorList>
            <person name="Kiyama R."/>
            <person name="Furutani Y."/>
            <person name="Kawaguchi K."/>
            <person name="Nakanishi T."/>
        </authorList>
    </citation>
    <scope>NUCLEOTIDE SEQUENCE [LARGE SCALE GENOMIC DNA]</scope>
</reference>
<evidence type="ECO:0008006" key="4">
    <source>
        <dbReference type="Google" id="ProtNLM"/>
    </source>
</evidence>
<dbReference type="GO" id="GO:0031179">
    <property type="term" value="P:peptide modification"/>
    <property type="evidence" value="ECO:0007669"/>
    <property type="project" value="InterPro"/>
</dbReference>
<dbReference type="GeneID" id="38781136"/>
<evidence type="ECO:0000313" key="2">
    <source>
        <dbReference type="EMBL" id="GBE84219.1"/>
    </source>
</evidence>
<organism evidence="2 3">
    <name type="scientific">Sparassis crispa</name>
    <dbReference type="NCBI Taxonomy" id="139825"/>
    <lineage>
        <taxon>Eukaryota</taxon>
        <taxon>Fungi</taxon>
        <taxon>Dikarya</taxon>
        <taxon>Basidiomycota</taxon>
        <taxon>Agaricomycotina</taxon>
        <taxon>Agaricomycetes</taxon>
        <taxon>Polyporales</taxon>
        <taxon>Sparassidaceae</taxon>
        <taxon>Sparassis</taxon>
    </lineage>
</organism>
<gene>
    <name evidence="2" type="ORF">SCP_0601970</name>
</gene>
<name>A0A401GPY9_9APHY</name>
<accession>A0A401GPY9</accession>
<keyword evidence="1" id="KW-0862">Zinc</keyword>
<keyword evidence="1" id="KW-0479">Metal-binding</keyword>
<comment type="caution">
    <text evidence="2">The sequence shown here is derived from an EMBL/GenBank/DDBJ whole genome shotgun (WGS) entry which is preliminary data.</text>
</comment>
<keyword evidence="3" id="KW-1185">Reference proteome</keyword>
<dbReference type="PANTHER" id="PTHR12736">
    <property type="entry name" value="LANC-LIKE PROTEIN"/>
    <property type="match status" value="1"/>
</dbReference>
<dbReference type="GO" id="GO:0046872">
    <property type="term" value="F:metal ion binding"/>
    <property type="evidence" value="ECO:0007669"/>
    <property type="project" value="UniProtKB-KW"/>
</dbReference>
<dbReference type="Pfam" id="PF05147">
    <property type="entry name" value="LANC_like"/>
    <property type="match status" value="1"/>
</dbReference>
<dbReference type="GO" id="GO:0005886">
    <property type="term" value="C:plasma membrane"/>
    <property type="evidence" value="ECO:0007669"/>
    <property type="project" value="TreeGrafter"/>
</dbReference>
<dbReference type="CDD" id="cd04794">
    <property type="entry name" value="euk_LANCL"/>
    <property type="match status" value="1"/>
</dbReference>
<feature type="binding site" evidence="1">
    <location>
        <position position="365"/>
    </location>
    <ligand>
        <name>Zn(2+)</name>
        <dbReference type="ChEBI" id="CHEBI:29105"/>
    </ligand>
</feature>
<dbReference type="SMART" id="SM01260">
    <property type="entry name" value="LANC_like"/>
    <property type="match status" value="1"/>
</dbReference>
<evidence type="ECO:0000313" key="3">
    <source>
        <dbReference type="Proteomes" id="UP000287166"/>
    </source>
</evidence>
<dbReference type="PANTHER" id="PTHR12736:SF7">
    <property type="entry name" value="LANC-LIKE PROTEIN 3"/>
    <property type="match status" value="1"/>
</dbReference>
<dbReference type="InParanoid" id="A0A401GPY9"/>
<feature type="binding site" evidence="1">
    <location>
        <position position="310"/>
    </location>
    <ligand>
        <name>Zn(2+)</name>
        <dbReference type="ChEBI" id="CHEBI:29105"/>
    </ligand>
</feature>
<dbReference type="InterPro" id="IPR012341">
    <property type="entry name" value="6hp_glycosidase-like_sf"/>
</dbReference>
<dbReference type="EMBL" id="BFAD01000006">
    <property type="protein sequence ID" value="GBE84219.1"/>
    <property type="molecule type" value="Genomic_DNA"/>
</dbReference>
<dbReference type="Proteomes" id="UP000287166">
    <property type="component" value="Unassembled WGS sequence"/>
</dbReference>
<feature type="binding site" evidence="1">
    <location>
        <position position="366"/>
    </location>
    <ligand>
        <name>Zn(2+)</name>
        <dbReference type="ChEBI" id="CHEBI:29105"/>
    </ligand>
</feature>
<dbReference type="AlphaFoldDB" id="A0A401GPY9"/>
<dbReference type="SUPFAM" id="SSF158745">
    <property type="entry name" value="LanC-like"/>
    <property type="match status" value="1"/>
</dbReference>
<evidence type="ECO:0000256" key="1">
    <source>
        <dbReference type="PIRSR" id="PIRSR607822-1"/>
    </source>
</evidence>
<dbReference type="RefSeq" id="XP_027615132.1">
    <property type="nucleotide sequence ID" value="XM_027759331.1"/>
</dbReference>
<dbReference type="Gene3D" id="1.50.10.10">
    <property type="match status" value="1"/>
</dbReference>
<protein>
    <recommendedName>
        <fullName evidence="4">LanC-like protein</fullName>
    </recommendedName>
</protein>
<dbReference type="PRINTS" id="PR01950">
    <property type="entry name" value="LANCSUPER"/>
</dbReference>
<proteinExistence type="predicted"/>
<dbReference type="InterPro" id="IPR007822">
    <property type="entry name" value="LANC-like"/>
</dbReference>